<dbReference type="SUPFAM" id="SSF53335">
    <property type="entry name" value="S-adenosyl-L-methionine-dependent methyltransferases"/>
    <property type="match status" value="1"/>
</dbReference>
<evidence type="ECO:0000313" key="2">
    <source>
        <dbReference type="Proteomes" id="UP000321532"/>
    </source>
</evidence>
<name>A0A512AY30_9BACT</name>
<evidence type="ECO:0008006" key="3">
    <source>
        <dbReference type="Google" id="ProtNLM"/>
    </source>
</evidence>
<dbReference type="InterPro" id="IPR029063">
    <property type="entry name" value="SAM-dependent_MTases_sf"/>
</dbReference>
<sequence length="263" mass="30570">MIAERLKKLLKGKNRFSNLGEEAIISDFLKQLDHKKIAVDIAANDGVFMSNTYHLYNSGYGGLAVECDDKAFASLAHSYMNFKNVSLSKAYVYPDNVVNLLQGYEIPYDFGFLSFDIDGYDYYVLKALLQTYRPTLICAEINEKIPYPLKFTVKYSRDYVWEANHFYGQSIGQLYLLCEEFDYDLIQVHYNNAFLVPKEKNKSFKKLEPGQAYQEGYVNKPDRTTKFPYNKDVDALLDMSPEKALDFINEYFKQYKGKYEAHL</sequence>
<gene>
    <name evidence="1" type="ORF">AAE02nite_22900</name>
</gene>
<organism evidence="1 2">
    <name type="scientific">Adhaeribacter aerolatus</name>
    <dbReference type="NCBI Taxonomy" id="670289"/>
    <lineage>
        <taxon>Bacteria</taxon>
        <taxon>Pseudomonadati</taxon>
        <taxon>Bacteroidota</taxon>
        <taxon>Cytophagia</taxon>
        <taxon>Cytophagales</taxon>
        <taxon>Hymenobacteraceae</taxon>
        <taxon>Adhaeribacter</taxon>
    </lineage>
</organism>
<dbReference type="AlphaFoldDB" id="A0A512AY30"/>
<evidence type="ECO:0000313" key="1">
    <source>
        <dbReference type="EMBL" id="GEO04626.1"/>
    </source>
</evidence>
<reference evidence="1 2" key="1">
    <citation type="submission" date="2019-07" db="EMBL/GenBank/DDBJ databases">
        <title>Whole genome shotgun sequence of Adhaeribacter aerolatus NBRC 106133.</title>
        <authorList>
            <person name="Hosoyama A."/>
            <person name="Uohara A."/>
            <person name="Ohji S."/>
            <person name="Ichikawa N."/>
        </authorList>
    </citation>
    <scope>NUCLEOTIDE SEQUENCE [LARGE SCALE GENOMIC DNA]</scope>
    <source>
        <strain evidence="1 2">NBRC 106133</strain>
    </source>
</reference>
<keyword evidence="2" id="KW-1185">Reference proteome</keyword>
<proteinExistence type="predicted"/>
<accession>A0A512AY30</accession>
<dbReference type="EMBL" id="BJYS01000016">
    <property type="protein sequence ID" value="GEO04626.1"/>
    <property type="molecule type" value="Genomic_DNA"/>
</dbReference>
<dbReference type="Proteomes" id="UP000321532">
    <property type="component" value="Unassembled WGS sequence"/>
</dbReference>
<dbReference type="OrthoDB" id="9810122at2"/>
<protein>
    <recommendedName>
        <fullName evidence="3">Methyltransferase FkbM domain-containing protein</fullName>
    </recommendedName>
</protein>
<dbReference type="RefSeq" id="WP_146897891.1">
    <property type="nucleotide sequence ID" value="NZ_BJYS01000016.1"/>
</dbReference>
<comment type="caution">
    <text evidence="1">The sequence shown here is derived from an EMBL/GenBank/DDBJ whole genome shotgun (WGS) entry which is preliminary data.</text>
</comment>